<keyword evidence="11" id="KW-0862">Zinc</keyword>
<keyword evidence="5" id="KW-0597">Phosphoprotein</keyword>
<proteinExistence type="predicted"/>
<comment type="subcellular location">
    <subcellularLocation>
        <location evidence="2">Cytoplasm</location>
        <location evidence="2">Cytosol</location>
    </subcellularLocation>
    <subcellularLocation>
        <location evidence="1">Nucleus</location>
    </subcellularLocation>
</comment>
<dbReference type="InterPro" id="IPR013087">
    <property type="entry name" value="Znf_C2H2_type"/>
</dbReference>
<keyword evidence="18" id="KW-1185">Reference proteome</keyword>
<dbReference type="FunFam" id="3.40.50.150:FF:000034">
    <property type="entry name" value="Protein arginine N-methyltransferase 3"/>
    <property type="match status" value="1"/>
</dbReference>
<comment type="catalytic activity">
    <reaction evidence="13">
        <text>L-arginyl-[protein] + 2 S-adenosyl-L-methionine = N(omega),N(omega)-dimethyl-L-arginyl-[protein] + 2 S-adenosyl-L-homocysteine + 2 H(+)</text>
        <dbReference type="Rhea" id="RHEA:48096"/>
        <dbReference type="Rhea" id="RHEA-COMP:10532"/>
        <dbReference type="Rhea" id="RHEA-COMP:11991"/>
        <dbReference type="ChEBI" id="CHEBI:15378"/>
        <dbReference type="ChEBI" id="CHEBI:29965"/>
        <dbReference type="ChEBI" id="CHEBI:57856"/>
        <dbReference type="ChEBI" id="CHEBI:59789"/>
        <dbReference type="ChEBI" id="CHEBI:61897"/>
        <dbReference type="EC" id="2.1.1.319"/>
    </reaction>
    <physiologicalReaction direction="left-to-right" evidence="13">
        <dbReference type="Rhea" id="RHEA:48097"/>
    </physiologicalReaction>
</comment>
<evidence type="ECO:0000256" key="9">
    <source>
        <dbReference type="ARBA" id="ARBA00022723"/>
    </source>
</evidence>
<organism evidence="17 18">
    <name type="scientific">Acaulospora morrowiae</name>
    <dbReference type="NCBI Taxonomy" id="94023"/>
    <lineage>
        <taxon>Eukaryota</taxon>
        <taxon>Fungi</taxon>
        <taxon>Fungi incertae sedis</taxon>
        <taxon>Mucoromycota</taxon>
        <taxon>Glomeromycotina</taxon>
        <taxon>Glomeromycetes</taxon>
        <taxon>Diversisporales</taxon>
        <taxon>Acaulosporaceae</taxon>
        <taxon>Acaulospora</taxon>
    </lineage>
</organism>
<evidence type="ECO:0000256" key="4">
    <source>
        <dbReference type="ARBA" id="ARBA00022490"/>
    </source>
</evidence>
<dbReference type="Pfam" id="PF06325">
    <property type="entry name" value="PrmA"/>
    <property type="match status" value="1"/>
</dbReference>
<keyword evidence="7 15" id="KW-0808">Transferase</keyword>
<evidence type="ECO:0000256" key="8">
    <source>
        <dbReference type="ARBA" id="ARBA00022691"/>
    </source>
</evidence>
<reference evidence="17" key="1">
    <citation type="submission" date="2021-06" db="EMBL/GenBank/DDBJ databases">
        <authorList>
            <person name="Kallberg Y."/>
            <person name="Tangrot J."/>
            <person name="Rosling A."/>
        </authorList>
    </citation>
    <scope>NUCLEOTIDE SEQUENCE</scope>
    <source>
        <strain evidence="17">CL551</strain>
    </source>
</reference>
<evidence type="ECO:0000256" key="15">
    <source>
        <dbReference type="PROSITE-ProRule" id="PRU01015"/>
    </source>
</evidence>
<protein>
    <recommendedName>
        <fullName evidence="3">type I protein arginine methyltransferase</fullName>
        <ecNumber evidence="3">2.1.1.319</ecNumber>
    </recommendedName>
</protein>
<evidence type="ECO:0000313" key="17">
    <source>
        <dbReference type="EMBL" id="CAG8527612.1"/>
    </source>
</evidence>
<dbReference type="Gene3D" id="2.70.160.11">
    <property type="entry name" value="Hnrnp arginine n-methyltransferase1"/>
    <property type="match status" value="1"/>
</dbReference>
<dbReference type="Pfam" id="PF22528">
    <property type="entry name" value="PRMT_C"/>
    <property type="match status" value="1"/>
</dbReference>
<dbReference type="PANTHER" id="PTHR11006:SF123">
    <property type="entry name" value="RIBOSOMAL PROTEIN ARGININE N-METHYLTRANSFERASE RMT3"/>
    <property type="match status" value="1"/>
</dbReference>
<evidence type="ECO:0000256" key="6">
    <source>
        <dbReference type="ARBA" id="ARBA00022603"/>
    </source>
</evidence>
<keyword evidence="6 15" id="KW-0489">Methyltransferase</keyword>
<evidence type="ECO:0000256" key="5">
    <source>
        <dbReference type="ARBA" id="ARBA00022553"/>
    </source>
</evidence>
<dbReference type="SUPFAM" id="SSF53335">
    <property type="entry name" value="S-adenosyl-L-methionine-dependent methyltransferases"/>
    <property type="match status" value="1"/>
</dbReference>
<keyword evidence="9" id="KW-0479">Metal-binding</keyword>
<evidence type="ECO:0000256" key="7">
    <source>
        <dbReference type="ARBA" id="ARBA00022679"/>
    </source>
</evidence>
<dbReference type="PANTHER" id="PTHR11006">
    <property type="entry name" value="PROTEIN ARGININE N-METHYLTRANSFERASE"/>
    <property type="match status" value="1"/>
</dbReference>
<keyword evidence="12" id="KW-0539">Nucleus</keyword>
<evidence type="ECO:0000256" key="13">
    <source>
        <dbReference type="ARBA" id="ARBA00047384"/>
    </source>
</evidence>
<dbReference type="EMBL" id="CAJVPV010002495">
    <property type="protein sequence ID" value="CAG8527612.1"/>
    <property type="molecule type" value="Genomic_DNA"/>
</dbReference>
<dbReference type="Proteomes" id="UP000789342">
    <property type="component" value="Unassembled WGS sequence"/>
</dbReference>
<dbReference type="PROSITE" id="PS51678">
    <property type="entry name" value="SAM_MT_PRMT"/>
    <property type="match status" value="1"/>
</dbReference>
<dbReference type="GO" id="GO:0032259">
    <property type="term" value="P:methylation"/>
    <property type="evidence" value="ECO:0007669"/>
    <property type="project" value="UniProtKB-KW"/>
</dbReference>
<sequence>MSLTDSFRAELPNSSYPISEYSESEPDLDGKWDDWEEEEGIRYDHKCLFCKEMFSTPGDLFLHCKEHHGFDFQRIRMELKLDFYQSIRLINYIRKHVLENPELESTTSYSVPEIQTVLSDDTYLKPVIDEDPLLYGFENDEIEEDFDEMMHFKDLEIRNQESLDIANVNTPLEKELLERLRIAEEKLFNCQVQLKKVGTQFDEYRQMVKESFFDAYSDTKSEKSVSYEEEVDYYFNSYAKNDIHEEMLKDRIRTESYRDFIYEHKDLFKGKVVLDVGCGTCILSMFAAKAGASKVFSVDKSDIIKRAKEIVRENQLDNVITLINSKVEDVKLPVKKVDIIISEWMGYFLFFEAMLDSLIVARDRWLAPDGILAPSYCRLLFTAIEDEDLFNDTFNFWNDVYGFKMTAMKNPVQKSAIVDSVKSQSIISNVVSIKEVPLHAIRKYQLDFTSPFTLEITRDGYLHGFLGYFDTWFTRDGHEIPLSQKANEKVPDVISFTTGPYGEVTHWRQTIFFLDHIIPVNQGTIVTGSFDCHKSVENPRDLDFEIRYKVIGVGEDVNQVNELVQKFYLR</sequence>
<name>A0A9N9FD90_9GLOM</name>
<dbReference type="InterPro" id="IPR025799">
    <property type="entry name" value="Arg_MeTrfase"/>
</dbReference>
<keyword evidence="10" id="KW-0863">Zinc-finger</keyword>
<dbReference type="PROSITE" id="PS00028">
    <property type="entry name" value="ZINC_FINGER_C2H2_1"/>
    <property type="match status" value="1"/>
</dbReference>
<comment type="catalytic activity">
    <reaction evidence="14">
        <text>L-arginyl-[protein] + S-adenosyl-L-methionine = N(omega)-methyl-L-arginyl-[protein] + S-adenosyl-L-homocysteine + H(+)</text>
        <dbReference type="Rhea" id="RHEA:48100"/>
        <dbReference type="Rhea" id="RHEA-COMP:10532"/>
        <dbReference type="Rhea" id="RHEA-COMP:11990"/>
        <dbReference type="ChEBI" id="CHEBI:15378"/>
        <dbReference type="ChEBI" id="CHEBI:29965"/>
        <dbReference type="ChEBI" id="CHEBI:57856"/>
        <dbReference type="ChEBI" id="CHEBI:59789"/>
        <dbReference type="ChEBI" id="CHEBI:65280"/>
    </reaction>
    <physiologicalReaction direction="left-to-right" evidence="14">
        <dbReference type="Rhea" id="RHEA:48101"/>
    </physiologicalReaction>
</comment>
<accession>A0A9N9FD90</accession>
<keyword evidence="4" id="KW-0963">Cytoplasm</keyword>
<dbReference type="InterPro" id="IPR055135">
    <property type="entry name" value="PRMT_dom"/>
</dbReference>
<feature type="domain" description="C2H2-type" evidence="16">
    <location>
        <begin position="47"/>
        <end position="68"/>
    </location>
</feature>
<evidence type="ECO:0000256" key="10">
    <source>
        <dbReference type="ARBA" id="ARBA00022771"/>
    </source>
</evidence>
<dbReference type="Gene3D" id="3.40.50.150">
    <property type="entry name" value="Vaccinia Virus protein VP39"/>
    <property type="match status" value="1"/>
</dbReference>
<evidence type="ECO:0000256" key="3">
    <source>
        <dbReference type="ARBA" id="ARBA00011925"/>
    </source>
</evidence>
<evidence type="ECO:0000259" key="16">
    <source>
        <dbReference type="PROSITE" id="PS00028"/>
    </source>
</evidence>
<dbReference type="SUPFAM" id="SSF57667">
    <property type="entry name" value="beta-beta-alpha zinc fingers"/>
    <property type="match status" value="1"/>
</dbReference>
<keyword evidence="8 15" id="KW-0949">S-adenosyl-L-methionine</keyword>
<dbReference type="InterPro" id="IPR036236">
    <property type="entry name" value="Znf_C2H2_sf"/>
</dbReference>
<dbReference type="GO" id="GO:0008270">
    <property type="term" value="F:zinc ion binding"/>
    <property type="evidence" value="ECO:0007669"/>
    <property type="project" value="UniProtKB-KW"/>
</dbReference>
<dbReference type="GO" id="GO:0035242">
    <property type="term" value="F:protein-arginine omega-N asymmetric methyltransferase activity"/>
    <property type="evidence" value="ECO:0007669"/>
    <property type="project" value="UniProtKB-EC"/>
</dbReference>
<dbReference type="Pfam" id="PF21137">
    <property type="entry name" value="ANM3_C2H2_Zf"/>
    <property type="match status" value="1"/>
</dbReference>
<gene>
    <name evidence="17" type="ORF">AMORRO_LOCUS4514</name>
</gene>
<dbReference type="GO" id="GO:0042054">
    <property type="term" value="F:histone methyltransferase activity"/>
    <property type="evidence" value="ECO:0007669"/>
    <property type="project" value="TreeGrafter"/>
</dbReference>
<dbReference type="EC" id="2.1.1.319" evidence="3"/>
<dbReference type="InterPro" id="IPR049482">
    <property type="entry name" value="ANM3-like_C2H2_Zf"/>
</dbReference>
<evidence type="ECO:0000256" key="12">
    <source>
        <dbReference type="ARBA" id="ARBA00023242"/>
    </source>
</evidence>
<dbReference type="GO" id="GO:0005634">
    <property type="term" value="C:nucleus"/>
    <property type="evidence" value="ECO:0007669"/>
    <property type="project" value="UniProtKB-SubCell"/>
</dbReference>
<comment type="caution">
    <text evidence="17">The sequence shown here is derived from an EMBL/GenBank/DDBJ whole genome shotgun (WGS) entry which is preliminary data.</text>
</comment>
<evidence type="ECO:0000313" key="18">
    <source>
        <dbReference type="Proteomes" id="UP000789342"/>
    </source>
</evidence>
<evidence type="ECO:0000256" key="11">
    <source>
        <dbReference type="ARBA" id="ARBA00022833"/>
    </source>
</evidence>
<dbReference type="CDD" id="cd02440">
    <property type="entry name" value="AdoMet_MTases"/>
    <property type="match status" value="1"/>
</dbReference>
<evidence type="ECO:0000256" key="2">
    <source>
        <dbReference type="ARBA" id="ARBA00004514"/>
    </source>
</evidence>
<evidence type="ECO:0000256" key="14">
    <source>
        <dbReference type="ARBA" id="ARBA00049303"/>
    </source>
</evidence>
<dbReference type="InterPro" id="IPR029063">
    <property type="entry name" value="SAM-dependent_MTases_sf"/>
</dbReference>
<evidence type="ECO:0000256" key="1">
    <source>
        <dbReference type="ARBA" id="ARBA00004123"/>
    </source>
</evidence>
<dbReference type="AlphaFoldDB" id="A0A9N9FD90"/>
<dbReference type="OrthoDB" id="7848332at2759"/>
<dbReference type="GO" id="GO:0005829">
    <property type="term" value="C:cytosol"/>
    <property type="evidence" value="ECO:0007669"/>
    <property type="project" value="UniProtKB-SubCell"/>
</dbReference>